<protein>
    <submittedName>
        <fullName evidence="2">Uncharacterized protein</fullName>
    </submittedName>
</protein>
<sequence length="284" mass="32844">MMAATVDGKGMKSQAKNKDATQQTLTINFVPETERYSKPTNMEEHIRTYFEGINGINRRIIAEERKIIAQNRNTWPSLTVEERDKLLNDRFIASDIRQKYNTSDEYWKEKTPWNPEELISSEDLKPCPREERTDSMSLNDSFSKPFQWATKSQRNLKFPAIKQEKRRINTEQPQPTESTSKKSDEINNAKAEDETVKKLNNVEQSIKEKQIKTTNENIKGNIESSNPGKSKVVEDKPITSTSRSNENLNQLDEQESTSEQPKPEGNEYMDGSSNIFEFLQSWNP</sequence>
<evidence type="ECO:0000313" key="3">
    <source>
        <dbReference type="Proteomes" id="UP001152795"/>
    </source>
</evidence>
<evidence type="ECO:0000313" key="2">
    <source>
        <dbReference type="EMBL" id="CAB3985508.1"/>
    </source>
</evidence>
<gene>
    <name evidence="2" type="ORF">PACLA_8A017831</name>
</gene>
<feature type="region of interest" description="Disordered" evidence="1">
    <location>
        <begin position="126"/>
        <end position="284"/>
    </location>
</feature>
<dbReference type="PANTHER" id="PTHR34394">
    <property type="entry name" value="SIMILAR TO RIKEN CDNA 2310022B05"/>
    <property type="match status" value="1"/>
</dbReference>
<comment type="caution">
    <text evidence="2">The sequence shown here is derived from an EMBL/GenBank/DDBJ whole genome shotgun (WGS) entry which is preliminary data.</text>
</comment>
<dbReference type="AlphaFoldDB" id="A0A6S7G0U9"/>
<feature type="compositionally biased region" description="Polar residues" evidence="1">
    <location>
        <begin position="212"/>
        <end position="228"/>
    </location>
</feature>
<evidence type="ECO:0000256" key="1">
    <source>
        <dbReference type="SAM" id="MobiDB-lite"/>
    </source>
</evidence>
<feature type="region of interest" description="Disordered" evidence="1">
    <location>
        <begin position="1"/>
        <end position="23"/>
    </location>
</feature>
<organism evidence="2 3">
    <name type="scientific">Paramuricea clavata</name>
    <name type="common">Red gorgonian</name>
    <name type="synonym">Violescent sea-whip</name>
    <dbReference type="NCBI Taxonomy" id="317549"/>
    <lineage>
        <taxon>Eukaryota</taxon>
        <taxon>Metazoa</taxon>
        <taxon>Cnidaria</taxon>
        <taxon>Anthozoa</taxon>
        <taxon>Octocorallia</taxon>
        <taxon>Malacalcyonacea</taxon>
        <taxon>Plexauridae</taxon>
        <taxon>Paramuricea</taxon>
    </lineage>
</organism>
<dbReference type="Pfam" id="PF15797">
    <property type="entry name" value="DUF4706"/>
    <property type="match status" value="1"/>
</dbReference>
<accession>A0A6S7G0U9</accession>
<dbReference type="PANTHER" id="PTHR34394:SF1">
    <property type="entry name" value="SIMILAR TO RIKEN CDNA 2310022B05"/>
    <property type="match status" value="1"/>
</dbReference>
<feature type="compositionally biased region" description="Polar residues" evidence="1">
    <location>
        <begin position="271"/>
        <end position="284"/>
    </location>
</feature>
<dbReference type="InterPro" id="IPR031600">
    <property type="entry name" value="DUF4706"/>
</dbReference>
<reference evidence="2" key="1">
    <citation type="submission" date="2020-04" db="EMBL/GenBank/DDBJ databases">
        <authorList>
            <person name="Alioto T."/>
            <person name="Alioto T."/>
            <person name="Gomez Garrido J."/>
        </authorList>
    </citation>
    <scope>NUCLEOTIDE SEQUENCE</scope>
    <source>
        <strain evidence="2">A484AB</strain>
    </source>
</reference>
<dbReference type="Proteomes" id="UP001152795">
    <property type="component" value="Unassembled WGS sequence"/>
</dbReference>
<proteinExistence type="predicted"/>
<dbReference type="OrthoDB" id="5984457at2759"/>
<name>A0A6S7G0U9_PARCT</name>
<dbReference type="EMBL" id="CACRXK020000880">
    <property type="protein sequence ID" value="CAB3985508.1"/>
    <property type="molecule type" value="Genomic_DNA"/>
</dbReference>
<keyword evidence="3" id="KW-1185">Reference proteome</keyword>
<feature type="compositionally biased region" description="Polar residues" evidence="1">
    <location>
        <begin position="238"/>
        <end position="251"/>
    </location>
</feature>
<feature type="compositionally biased region" description="Polar residues" evidence="1">
    <location>
        <begin position="135"/>
        <end position="155"/>
    </location>
</feature>
<feature type="compositionally biased region" description="Basic and acidic residues" evidence="1">
    <location>
        <begin position="179"/>
        <end position="197"/>
    </location>
</feature>